<dbReference type="EMBL" id="AP015043">
    <property type="protein sequence ID" value="BAU00062.1"/>
    <property type="molecule type" value="Genomic_DNA"/>
</dbReference>
<dbReference type="PANTHER" id="PTHR11122:SF39">
    <property type="entry name" value="GLUCOSE-6-PHOSPHATE 1-EPIMERASE"/>
    <property type="match status" value="1"/>
</dbReference>
<dbReference type="SUPFAM" id="SSF74650">
    <property type="entry name" value="Galactose mutarotase-like"/>
    <property type="match status" value="1"/>
</dbReference>
<evidence type="ECO:0000313" key="2">
    <source>
        <dbReference type="Proteomes" id="UP000291084"/>
    </source>
</evidence>
<keyword evidence="2" id="KW-1185">Reference proteome</keyword>
<dbReference type="GO" id="GO:0005737">
    <property type="term" value="C:cytoplasm"/>
    <property type="evidence" value="ECO:0007669"/>
    <property type="project" value="TreeGrafter"/>
</dbReference>
<protein>
    <recommendedName>
        <fullName evidence="3">Glucose-6-phosphate 1-epimerase</fullName>
    </recommendedName>
</protein>
<dbReference type="Proteomes" id="UP000291084">
    <property type="component" value="Chromosome 10"/>
</dbReference>
<evidence type="ECO:0000313" key="1">
    <source>
        <dbReference type="EMBL" id="BAU00062.1"/>
    </source>
</evidence>
<organism evidence="1 2">
    <name type="scientific">Vigna angularis var. angularis</name>
    <dbReference type="NCBI Taxonomy" id="157739"/>
    <lineage>
        <taxon>Eukaryota</taxon>
        <taxon>Viridiplantae</taxon>
        <taxon>Streptophyta</taxon>
        <taxon>Embryophyta</taxon>
        <taxon>Tracheophyta</taxon>
        <taxon>Spermatophyta</taxon>
        <taxon>Magnoliopsida</taxon>
        <taxon>eudicotyledons</taxon>
        <taxon>Gunneridae</taxon>
        <taxon>Pentapetalae</taxon>
        <taxon>rosids</taxon>
        <taxon>fabids</taxon>
        <taxon>Fabales</taxon>
        <taxon>Fabaceae</taxon>
        <taxon>Papilionoideae</taxon>
        <taxon>50 kb inversion clade</taxon>
        <taxon>NPAAA clade</taxon>
        <taxon>indigoferoid/millettioid clade</taxon>
        <taxon>Phaseoleae</taxon>
        <taxon>Vigna</taxon>
    </lineage>
</organism>
<dbReference type="InterPro" id="IPR011013">
    <property type="entry name" value="Gal_mutarotase_sf_dom"/>
</dbReference>
<dbReference type="Pfam" id="PF01263">
    <property type="entry name" value="Aldose_epim"/>
    <property type="match status" value="1"/>
</dbReference>
<feature type="non-terminal residue" evidence="1">
    <location>
        <position position="1"/>
    </location>
</feature>
<accession>A0A0S3T4D8</accession>
<dbReference type="GO" id="GO:0030246">
    <property type="term" value="F:carbohydrate binding"/>
    <property type="evidence" value="ECO:0007669"/>
    <property type="project" value="InterPro"/>
</dbReference>
<dbReference type="OrthoDB" id="1659429at2759"/>
<dbReference type="GO" id="GO:0005975">
    <property type="term" value="P:carbohydrate metabolic process"/>
    <property type="evidence" value="ECO:0007669"/>
    <property type="project" value="InterPro"/>
</dbReference>
<gene>
    <name evidence="1" type="primary">Vigan.10G162300</name>
    <name evidence="1" type="ORF">VIGAN_10162300</name>
</gene>
<evidence type="ECO:0008006" key="3">
    <source>
        <dbReference type="Google" id="ProtNLM"/>
    </source>
</evidence>
<proteinExistence type="predicted"/>
<dbReference type="AlphaFoldDB" id="A0A0S3T4D8"/>
<dbReference type="GO" id="GO:0047938">
    <property type="term" value="F:glucose-6-phosphate 1-epimerase activity"/>
    <property type="evidence" value="ECO:0007669"/>
    <property type="project" value="TreeGrafter"/>
</dbReference>
<dbReference type="InterPro" id="IPR008183">
    <property type="entry name" value="Aldose_1/G6P_1-epimerase"/>
</dbReference>
<sequence length="88" mass="9984">HGFARNVDWTLVDSENAEGSPVVTMELKDSPYSRAMWDFSFHALFKVTLNAKSLSTELTVKNTDSKAFSFSTALHTYFRVSDWGRKFG</sequence>
<name>A0A0S3T4D8_PHAAN</name>
<dbReference type="InterPro" id="IPR014718">
    <property type="entry name" value="GH-type_carb-bd"/>
</dbReference>
<dbReference type="Gene3D" id="2.70.98.10">
    <property type="match status" value="1"/>
</dbReference>
<dbReference type="PANTHER" id="PTHR11122">
    <property type="entry name" value="APOSPORY-ASSOCIATED PROTEIN C-RELATED"/>
    <property type="match status" value="1"/>
</dbReference>
<reference evidence="1 2" key="1">
    <citation type="journal article" date="2015" name="Sci. Rep.">
        <title>The power of single molecule real-time sequencing technology in the de novo assembly of a eukaryotic genome.</title>
        <authorList>
            <person name="Sakai H."/>
            <person name="Naito K."/>
            <person name="Ogiso-Tanaka E."/>
            <person name="Takahashi Y."/>
            <person name="Iseki K."/>
            <person name="Muto C."/>
            <person name="Satou K."/>
            <person name="Teruya K."/>
            <person name="Shiroma A."/>
            <person name="Shimoji M."/>
            <person name="Hirano T."/>
            <person name="Itoh T."/>
            <person name="Kaga A."/>
            <person name="Tomooka N."/>
        </authorList>
    </citation>
    <scope>NUCLEOTIDE SEQUENCE [LARGE SCALE GENOMIC DNA]</scope>
    <source>
        <strain evidence="2">cv. Shumari</strain>
    </source>
</reference>